<protein>
    <submittedName>
        <fullName evidence="3">Uncharacterized protein</fullName>
    </submittedName>
</protein>
<keyword evidence="2" id="KW-1133">Transmembrane helix</keyword>
<accession>A0A8T2V3L6</accession>
<dbReference type="Proteomes" id="UP000825935">
    <property type="component" value="Chromosome 3"/>
</dbReference>
<comment type="caution">
    <text evidence="3">The sequence shown here is derived from an EMBL/GenBank/DDBJ whole genome shotgun (WGS) entry which is preliminary data.</text>
</comment>
<feature type="compositionally biased region" description="Basic and acidic residues" evidence="1">
    <location>
        <begin position="157"/>
        <end position="167"/>
    </location>
</feature>
<keyword evidence="2" id="KW-0472">Membrane</keyword>
<feature type="transmembrane region" description="Helical" evidence="2">
    <location>
        <begin position="27"/>
        <end position="56"/>
    </location>
</feature>
<reference evidence="3" key="1">
    <citation type="submission" date="2021-08" db="EMBL/GenBank/DDBJ databases">
        <title>WGS assembly of Ceratopteris richardii.</title>
        <authorList>
            <person name="Marchant D.B."/>
            <person name="Chen G."/>
            <person name="Jenkins J."/>
            <person name="Shu S."/>
            <person name="Leebens-Mack J."/>
            <person name="Grimwood J."/>
            <person name="Schmutz J."/>
            <person name="Soltis P."/>
            <person name="Soltis D."/>
            <person name="Chen Z.-H."/>
        </authorList>
    </citation>
    <scope>NUCLEOTIDE SEQUENCE</scope>
    <source>
        <strain evidence="3">Whitten #5841</strain>
        <tissue evidence="3">Leaf</tissue>
    </source>
</reference>
<evidence type="ECO:0000313" key="4">
    <source>
        <dbReference type="Proteomes" id="UP000825935"/>
    </source>
</evidence>
<evidence type="ECO:0000256" key="1">
    <source>
        <dbReference type="SAM" id="MobiDB-lite"/>
    </source>
</evidence>
<organism evidence="3 4">
    <name type="scientific">Ceratopteris richardii</name>
    <name type="common">Triangle waterfern</name>
    <dbReference type="NCBI Taxonomy" id="49495"/>
    <lineage>
        <taxon>Eukaryota</taxon>
        <taxon>Viridiplantae</taxon>
        <taxon>Streptophyta</taxon>
        <taxon>Embryophyta</taxon>
        <taxon>Tracheophyta</taxon>
        <taxon>Polypodiopsida</taxon>
        <taxon>Polypodiidae</taxon>
        <taxon>Polypodiales</taxon>
        <taxon>Pteridineae</taxon>
        <taxon>Pteridaceae</taxon>
        <taxon>Parkerioideae</taxon>
        <taxon>Ceratopteris</taxon>
    </lineage>
</organism>
<name>A0A8T2V3L6_CERRI</name>
<sequence>MALLSAPAVGAPMVLLPVRVTTESCNMLLIFAIVLLFMYVPLFFLMIALLMALLLLRHGADPFFDEISPKDSGDTAAPAKSPYSTNLRIRGFSTVAPDQKKQAGGGRLLQGESELEGARKQSVDISGGNNGNGEQRQAPIDTLRNISRSHSVLRRPTNVEHEEAEELRRRSDAYIQRVRAEFRTQR</sequence>
<evidence type="ECO:0000313" key="3">
    <source>
        <dbReference type="EMBL" id="KAH7440706.1"/>
    </source>
</evidence>
<keyword evidence="2" id="KW-0812">Transmembrane</keyword>
<dbReference type="EMBL" id="CM035408">
    <property type="protein sequence ID" value="KAH7440706.1"/>
    <property type="molecule type" value="Genomic_DNA"/>
</dbReference>
<proteinExistence type="predicted"/>
<keyword evidence="4" id="KW-1185">Reference proteome</keyword>
<evidence type="ECO:0000256" key="2">
    <source>
        <dbReference type="SAM" id="Phobius"/>
    </source>
</evidence>
<gene>
    <name evidence="3" type="ORF">KP509_03G007000</name>
</gene>
<feature type="region of interest" description="Disordered" evidence="1">
    <location>
        <begin position="93"/>
        <end position="167"/>
    </location>
</feature>
<dbReference type="AlphaFoldDB" id="A0A8T2V3L6"/>